<evidence type="ECO:0000313" key="2">
    <source>
        <dbReference type="Proteomes" id="UP000628079"/>
    </source>
</evidence>
<proteinExistence type="predicted"/>
<evidence type="ECO:0000313" key="1">
    <source>
        <dbReference type="EMBL" id="GGB75080.1"/>
    </source>
</evidence>
<dbReference type="EMBL" id="BMEA01000001">
    <property type="protein sequence ID" value="GGB75080.1"/>
    <property type="molecule type" value="Genomic_DNA"/>
</dbReference>
<reference evidence="1" key="2">
    <citation type="submission" date="2020-09" db="EMBL/GenBank/DDBJ databases">
        <authorList>
            <person name="Sun Q."/>
            <person name="Zhou Y."/>
        </authorList>
    </citation>
    <scope>NUCLEOTIDE SEQUENCE</scope>
    <source>
        <strain evidence="1">CGMCC 1.10749</strain>
    </source>
</reference>
<name>A0A8H9KQ42_9MICO</name>
<dbReference type="AlphaFoldDB" id="A0A8H9KQ42"/>
<dbReference type="Proteomes" id="UP000628079">
    <property type="component" value="Unassembled WGS sequence"/>
</dbReference>
<reference evidence="1" key="1">
    <citation type="journal article" date="2014" name="Int. J. Syst. Evol. Microbiol.">
        <title>Complete genome sequence of Corynebacterium casei LMG S-19264T (=DSM 44701T), isolated from a smear-ripened cheese.</title>
        <authorList>
            <consortium name="US DOE Joint Genome Institute (JGI-PGF)"/>
            <person name="Walter F."/>
            <person name="Albersmeier A."/>
            <person name="Kalinowski J."/>
            <person name="Ruckert C."/>
        </authorList>
    </citation>
    <scope>NUCLEOTIDE SEQUENCE</scope>
    <source>
        <strain evidence="1">CGMCC 1.10749</strain>
    </source>
</reference>
<sequence>MHRADLRRMGVTRHDVRAELEAGRWASRGRHTIRVLSVETSARADLWTAVWESGWGAVLDGAAALVAQGMVGFAPSTIDVALPKGSTKRRVEGVTTHERREVGPVVGSGLPRTRPEHALVRAAQWARTDRQAALLICLPVQQRLVRPESVVSAWALIARSPRRALIGSVIADVCDGAHSLGELDFTRLCRARGLPPPVRQSVRSSPSGRVYLDVEWEGLVVEIDGGHHFAGLNPMDDAFRANEVVLDGTPVLRLPVLGLRLRPDLFMAQVARAVERYVLPRAA</sequence>
<accession>A0A8H9KQ42</accession>
<protein>
    <recommendedName>
        <fullName evidence="3">DUF559 domain-containing protein</fullName>
    </recommendedName>
</protein>
<evidence type="ECO:0008006" key="3">
    <source>
        <dbReference type="Google" id="ProtNLM"/>
    </source>
</evidence>
<organism evidence="1 2">
    <name type="scientific">Knoellia flava</name>
    <dbReference type="NCBI Taxonomy" id="913969"/>
    <lineage>
        <taxon>Bacteria</taxon>
        <taxon>Bacillati</taxon>
        <taxon>Actinomycetota</taxon>
        <taxon>Actinomycetes</taxon>
        <taxon>Micrococcales</taxon>
        <taxon>Intrasporangiaceae</taxon>
        <taxon>Knoellia</taxon>
    </lineage>
</organism>
<comment type="caution">
    <text evidence="1">The sequence shown here is derived from an EMBL/GenBank/DDBJ whole genome shotgun (WGS) entry which is preliminary data.</text>
</comment>
<gene>
    <name evidence="1" type="ORF">GCM10011314_13240</name>
</gene>